<evidence type="ECO:0000256" key="2">
    <source>
        <dbReference type="ARBA" id="ARBA00022801"/>
    </source>
</evidence>
<comment type="cofactor">
    <cofactor evidence="3">
        <name>Mn(2+)</name>
        <dbReference type="ChEBI" id="CHEBI:29035"/>
    </cofactor>
    <text evidence="3">Binds 2 manganese ions per subunit.</text>
</comment>
<reference evidence="5 6" key="1">
    <citation type="submission" date="2016-01" db="EMBL/GenBank/DDBJ databases">
        <title>Genome sequencing of Roseivirga spongicola UST030701-084.</title>
        <authorList>
            <person name="Selvaratnam C."/>
            <person name="Thevarajoo S."/>
            <person name="Goh K.M."/>
            <person name="Ee R."/>
            <person name="Chan K.-G."/>
            <person name="Chong C.S."/>
        </authorList>
    </citation>
    <scope>NUCLEOTIDE SEQUENCE [LARGE SCALE GENOMIC DNA]</scope>
    <source>
        <strain evidence="5 6">UST030701-084</strain>
    </source>
</reference>
<comment type="similarity">
    <text evidence="4">Belongs to the arginase family.</text>
</comment>
<evidence type="ECO:0000313" key="6">
    <source>
        <dbReference type="Proteomes" id="UP000075606"/>
    </source>
</evidence>
<dbReference type="SUPFAM" id="SSF52768">
    <property type="entry name" value="Arginase/deacetylase"/>
    <property type="match status" value="1"/>
</dbReference>
<feature type="binding site" evidence="3">
    <location>
        <position position="175"/>
    </location>
    <ligand>
        <name>Mn(2+)</name>
        <dbReference type="ChEBI" id="CHEBI:29035"/>
        <label>1</label>
    </ligand>
</feature>
<dbReference type="Proteomes" id="UP000075606">
    <property type="component" value="Unassembled WGS sequence"/>
</dbReference>
<evidence type="ECO:0000256" key="3">
    <source>
        <dbReference type="PIRSR" id="PIRSR036979-1"/>
    </source>
</evidence>
<dbReference type="PANTHER" id="PTHR11358">
    <property type="entry name" value="ARGINASE/AGMATINASE"/>
    <property type="match status" value="1"/>
</dbReference>
<feature type="binding site" evidence="3">
    <location>
        <position position="179"/>
    </location>
    <ligand>
        <name>Mn(2+)</name>
        <dbReference type="ChEBI" id="CHEBI:29035"/>
        <label>1</label>
    </ligand>
</feature>
<dbReference type="PROSITE" id="PS51409">
    <property type="entry name" value="ARGINASE_2"/>
    <property type="match status" value="1"/>
</dbReference>
<dbReference type="OrthoDB" id="9788689at2"/>
<keyword evidence="6" id="KW-1185">Reference proteome</keyword>
<dbReference type="AlphaFoldDB" id="A0A150X4F3"/>
<dbReference type="GO" id="GO:0008783">
    <property type="term" value="F:agmatinase activity"/>
    <property type="evidence" value="ECO:0007669"/>
    <property type="project" value="TreeGrafter"/>
</dbReference>
<dbReference type="PRINTS" id="PR00116">
    <property type="entry name" value="ARGINASE"/>
</dbReference>
<gene>
    <name evidence="5" type="ORF">AWW68_12995</name>
</gene>
<keyword evidence="3" id="KW-0464">Manganese</keyword>
<dbReference type="RefSeq" id="WP_068222102.1">
    <property type="nucleotide sequence ID" value="NZ_LRPC01000028.1"/>
</dbReference>
<accession>A0A150X4F3</accession>
<feature type="binding site" evidence="3">
    <location>
        <position position="270"/>
    </location>
    <ligand>
        <name>Mn(2+)</name>
        <dbReference type="ChEBI" id="CHEBI:29035"/>
        <label>1</label>
    </ligand>
</feature>
<dbReference type="STRING" id="333140.AWW68_12995"/>
<evidence type="ECO:0000313" key="5">
    <source>
        <dbReference type="EMBL" id="KYG73601.1"/>
    </source>
</evidence>
<proteinExistence type="inferred from homology"/>
<dbReference type="InterPro" id="IPR023696">
    <property type="entry name" value="Ureohydrolase_dom_sf"/>
</dbReference>
<dbReference type="GO" id="GO:0046872">
    <property type="term" value="F:metal ion binding"/>
    <property type="evidence" value="ECO:0007669"/>
    <property type="project" value="UniProtKB-KW"/>
</dbReference>
<feature type="binding site" evidence="3">
    <location>
        <position position="177"/>
    </location>
    <ligand>
        <name>Mn(2+)</name>
        <dbReference type="ChEBI" id="CHEBI:29035"/>
        <label>1</label>
    </ligand>
</feature>
<dbReference type="Pfam" id="PF00491">
    <property type="entry name" value="Arginase"/>
    <property type="match status" value="1"/>
</dbReference>
<evidence type="ECO:0000256" key="4">
    <source>
        <dbReference type="PROSITE-ProRule" id="PRU00742"/>
    </source>
</evidence>
<name>A0A150X4F3_9BACT</name>
<dbReference type="Gene3D" id="3.40.800.10">
    <property type="entry name" value="Ureohydrolase domain"/>
    <property type="match status" value="1"/>
</dbReference>
<comment type="caution">
    <text evidence="5">The sequence shown here is derived from an EMBL/GenBank/DDBJ whole genome shotgun (WGS) entry which is preliminary data.</text>
</comment>
<organism evidence="5 6">
    <name type="scientific">Roseivirga spongicola</name>
    <dbReference type="NCBI Taxonomy" id="333140"/>
    <lineage>
        <taxon>Bacteria</taxon>
        <taxon>Pseudomonadati</taxon>
        <taxon>Bacteroidota</taxon>
        <taxon>Cytophagia</taxon>
        <taxon>Cytophagales</taxon>
        <taxon>Roseivirgaceae</taxon>
        <taxon>Roseivirga</taxon>
    </lineage>
</organism>
<feature type="binding site" evidence="3">
    <location>
        <position position="268"/>
    </location>
    <ligand>
        <name>Mn(2+)</name>
        <dbReference type="ChEBI" id="CHEBI:29035"/>
        <label>1</label>
    </ligand>
</feature>
<feature type="binding site" evidence="3">
    <location>
        <position position="152"/>
    </location>
    <ligand>
        <name>Mn(2+)</name>
        <dbReference type="ChEBI" id="CHEBI:29035"/>
        <label>1</label>
    </ligand>
</feature>
<evidence type="ECO:0000256" key="1">
    <source>
        <dbReference type="ARBA" id="ARBA00022723"/>
    </source>
</evidence>
<dbReference type="PIRSF" id="PIRSF036979">
    <property type="entry name" value="Arginase"/>
    <property type="match status" value="1"/>
</dbReference>
<keyword evidence="1 3" id="KW-0479">Metal-binding</keyword>
<protein>
    <submittedName>
        <fullName evidence="5">Agmatinase</fullName>
    </submittedName>
</protein>
<keyword evidence="2" id="KW-0378">Hydrolase</keyword>
<sequence length="345" mass="38259">MATDFNPNNVGIKGTLFGLPYSTDDAKVVVIPVPWDVTVSYGAGTSDGPEAVLEASSQLDYEQPDLSEAWKLGVAMADIPEVWYSLGKELRAKSEQYIQWLEEGSNPVLAKEMDAILEEVNEECAQLMKYVEQECDYWQEKGKLTVLLGGDHSTPLGHIRSLTKKHKGLGILQIDAHADLRTAYEGFEFSHASIMYNALKDENLGKLVQVGIRDYCQEEADLVKGSKGRVVSFYDQVIKEEQYAGVTWDAICEKIIAELPEKVYISFDIDGLDPKLCPNTGTPVPGGFEFEQVMYLFKKLVQSGKTIVGADLNEVSPSDDEWDANVGARVLYRLINLMAMSQGLL</sequence>
<dbReference type="CDD" id="cd11593">
    <property type="entry name" value="Agmatinase-like_2"/>
    <property type="match status" value="1"/>
</dbReference>
<dbReference type="EMBL" id="LRPC01000028">
    <property type="protein sequence ID" value="KYG73601.1"/>
    <property type="molecule type" value="Genomic_DNA"/>
</dbReference>
<dbReference type="InterPro" id="IPR006035">
    <property type="entry name" value="Ureohydrolase"/>
</dbReference>
<dbReference type="PANTHER" id="PTHR11358:SF26">
    <property type="entry name" value="GUANIDINO ACID HYDROLASE, MITOCHONDRIAL"/>
    <property type="match status" value="1"/>
</dbReference>
<dbReference type="GO" id="GO:0033389">
    <property type="term" value="P:putrescine biosynthetic process from arginine, via agmatine"/>
    <property type="evidence" value="ECO:0007669"/>
    <property type="project" value="TreeGrafter"/>
</dbReference>